<dbReference type="Proteomes" id="UP000027466">
    <property type="component" value="Unassembled WGS sequence"/>
</dbReference>
<evidence type="ECO:0000313" key="1">
    <source>
        <dbReference type="EMBL" id="KDR41134.1"/>
    </source>
</evidence>
<name>A0A069PMM1_9BURK</name>
<comment type="caution">
    <text evidence="1">The sequence shown here is derived from an EMBL/GenBank/DDBJ whole genome shotgun (WGS) entry which is preliminary data.</text>
</comment>
<proteinExistence type="predicted"/>
<dbReference type="EMBL" id="JFHC01000031">
    <property type="protein sequence ID" value="KDR41134.1"/>
    <property type="molecule type" value="Genomic_DNA"/>
</dbReference>
<keyword evidence="2" id="KW-1185">Reference proteome</keyword>
<gene>
    <name evidence="1" type="ORF">BG61_20705</name>
</gene>
<reference evidence="1 2" key="1">
    <citation type="submission" date="2014-03" db="EMBL/GenBank/DDBJ databases">
        <title>Draft Genome Sequences of Four Burkholderia Strains.</title>
        <authorList>
            <person name="Liu X.Y."/>
            <person name="Li C.X."/>
            <person name="Xu J.H."/>
        </authorList>
    </citation>
    <scope>NUCLEOTIDE SEQUENCE [LARGE SCALE GENOMIC DNA]</scope>
    <source>
        <strain evidence="1 2">DSM 50014</strain>
    </source>
</reference>
<evidence type="ECO:0000313" key="2">
    <source>
        <dbReference type="Proteomes" id="UP000027466"/>
    </source>
</evidence>
<protein>
    <submittedName>
        <fullName evidence="1">Uncharacterized protein</fullName>
    </submittedName>
</protein>
<sequence>MPSNIEKFDNLTARVFASLYEAFPVEKSLQPADFDIGAEAAFNDADAINAPLLKDVEFFASTVRWLASAGYLEFRTESNLGTFYDATLTSKGLEVLKAVPDSLKDSSGRSEKTLGEYLTDSVKAGAVEAMRKGASYALSSGAALAWNAVLTAVR</sequence>
<dbReference type="STRING" id="60547.GCA_000751215_04807"/>
<organism evidence="1 2">
    <name type="scientific">Caballeronia glathei</name>
    <dbReference type="NCBI Taxonomy" id="60547"/>
    <lineage>
        <taxon>Bacteria</taxon>
        <taxon>Pseudomonadati</taxon>
        <taxon>Pseudomonadota</taxon>
        <taxon>Betaproteobacteria</taxon>
        <taxon>Burkholderiales</taxon>
        <taxon>Burkholderiaceae</taxon>
        <taxon>Caballeronia</taxon>
    </lineage>
</organism>
<accession>A0A069PMM1</accession>
<dbReference type="AlphaFoldDB" id="A0A069PMM1"/>